<feature type="domain" description="CBS" evidence="3">
    <location>
        <begin position="21"/>
        <end position="78"/>
    </location>
</feature>
<dbReference type="Gene3D" id="3.10.580.10">
    <property type="entry name" value="CBS-domain"/>
    <property type="match status" value="1"/>
</dbReference>
<reference evidence="4" key="1">
    <citation type="submission" date="2022-10" db="EMBL/GenBank/DDBJ databases">
        <authorList>
            <person name="Koch H."/>
        </authorList>
    </citation>
    <scope>NUCLEOTIDE SEQUENCE</scope>
    <source>
        <strain evidence="4">DNF</strain>
    </source>
</reference>
<dbReference type="EMBL" id="OX365700">
    <property type="protein sequence ID" value="CAI4033360.1"/>
    <property type="molecule type" value="Genomic_DNA"/>
</dbReference>
<dbReference type="PROSITE" id="PS51371">
    <property type="entry name" value="CBS"/>
    <property type="match status" value="2"/>
</dbReference>
<protein>
    <submittedName>
        <fullName evidence="4">CBS domain-containing protein</fullName>
    </submittedName>
</protein>
<name>A0AA86T6Y1_9BACT</name>
<dbReference type="InterPro" id="IPR000644">
    <property type="entry name" value="CBS_dom"/>
</dbReference>
<sequence length="145" mass="15436">MKVLGNVPGTPAGGYHVVADISATNTVQAKPDDNAMDIAIAMVSDGSRGLPVVGEDYEFLGFISEGDVIRALEAGVDLNRAKARDIMNTAFVGVEENTPLASVSRLFEMGFQLLPVVQDGKVVRSITRHDVLRARLGLGPTIDEK</sequence>
<evidence type="ECO:0000313" key="5">
    <source>
        <dbReference type="Proteomes" id="UP001179121"/>
    </source>
</evidence>
<feature type="domain" description="CBS" evidence="3">
    <location>
        <begin position="87"/>
        <end position="144"/>
    </location>
</feature>
<evidence type="ECO:0000256" key="2">
    <source>
        <dbReference type="PROSITE-ProRule" id="PRU00703"/>
    </source>
</evidence>
<dbReference type="PANTHER" id="PTHR43080:SF2">
    <property type="entry name" value="CBS DOMAIN-CONTAINING PROTEIN"/>
    <property type="match status" value="1"/>
</dbReference>
<dbReference type="SMART" id="SM00116">
    <property type="entry name" value="CBS"/>
    <property type="match status" value="2"/>
</dbReference>
<dbReference type="InterPro" id="IPR051257">
    <property type="entry name" value="Diverse_CBS-Domain"/>
</dbReference>
<proteinExistence type="predicted"/>
<gene>
    <name evidence="4" type="ORF">DNFV4_03796</name>
</gene>
<dbReference type="PANTHER" id="PTHR43080">
    <property type="entry name" value="CBS DOMAIN-CONTAINING PROTEIN CBSX3, MITOCHONDRIAL"/>
    <property type="match status" value="1"/>
</dbReference>
<dbReference type="InterPro" id="IPR046342">
    <property type="entry name" value="CBS_dom_sf"/>
</dbReference>
<dbReference type="KEGG" id="nti:DNFV4_03796"/>
<evidence type="ECO:0000256" key="1">
    <source>
        <dbReference type="ARBA" id="ARBA00023122"/>
    </source>
</evidence>
<keyword evidence="5" id="KW-1185">Reference proteome</keyword>
<dbReference type="Proteomes" id="UP001179121">
    <property type="component" value="Chromosome"/>
</dbReference>
<evidence type="ECO:0000259" key="3">
    <source>
        <dbReference type="PROSITE" id="PS51371"/>
    </source>
</evidence>
<organism evidence="4 5">
    <name type="scientific">Nitrospira tepida</name>
    <dbReference type="NCBI Taxonomy" id="2973512"/>
    <lineage>
        <taxon>Bacteria</taxon>
        <taxon>Pseudomonadati</taxon>
        <taxon>Nitrospirota</taxon>
        <taxon>Nitrospiria</taxon>
        <taxon>Nitrospirales</taxon>
        <taxon>Nitrospiraceae</taxon>
        <taxon>Nitrospira</taxon>
    </lineage>
</organism>
<dbReference type="Pfam" id="PF00571">
    <property type="entry name" value="CBS"/>
    <property type="match status" value="2"/>
</dbReference>
<dbReference type="SUPFAM" id="SSF54631">
    <property type="entry name" value="CBS-domain pair"/>
    <property type="match status" value="1"/>
</dbReference>
<keyword evidence="1 2" id="KW-0129">CBS domain</keyword>
<dbReference type="AlphaFoldDB" id="A0AA86T6Y1"/>
<accession>A0AA86T6Y1</accession>
<evidence type="ECO:0000313" key="4">
    <source>
        <dbReference type="EMBL" id="CAI4033360.1"/>
    </source>
</evidence>